<evidence type="ECO:0000313" key="3">
    <source>
        <dbReference type="EMBL" id="KAA2253289.1"/>
    </source>
</evidence>
<evidence type="ECO:0000313" key="4">
    <source>
        <dbReference type="Proteomes" id="UP000323454"/>
    </source>
</evidence>
<feature type="compositionally biased region" description="Basic and acidic residues" evidence="1">
    <location>
        <begin position="701"/>
        <end position="710"/>
    </location>
</feature>
<dbReference type="EMBL" id="VUOB01000067">
    <property type="protein sequence ID" value="KAA2253289.1"/>
    <property type="molecule type" value="Genomic_DNA"/>
</dbReference>
<dbReference type="GO" id="GO:0015074">
    <property type="term" value="P:DNA integration"/>
    <property type="evidence" value="ECO:0007669"/>
    <property type="project" value="InterPro"/>
</dbReference>
<reference evidence="3 4" key="2">
    <citation type="submission" date="2019-09" db="EMBL/GenBank/DDBJ databases">
        <authorList>
            <person name="Jin C."/>
        </authorList>
    </citation>
    <scope>NUCLEOTIDE SEQUENCE [LARGE SCALE GENOMIC DNA]</scope>
    <source>
        <strain evidence="3 4">AN110305</strain>
    </source>
</reference>
<gene>
    <name evidence="3" type="ORF">F0L68_33285</name>
</gene>
<feature type="compositionally biased region" description="Basic residues" evidence="1">
    <location>
        <begin position="660"/>
        <end position="670"/>
    </location>
</feature>
<dbReference type="RefSeq" id="WP_149853855.1">
    <property type="nucleotide sequence ID" value="NZ_VUOB01000067.1"/>
</dbReference>
<keyword evidence="4" id="KW-1185">Reference proteome</keyword>
<dbReference type="InterPro" id="IPR036397">
    <property type="entry name" value="RNaseH_sf"/>
</dbReference>
<comment type="caution">
    <text evidence="3">The sequence shown here is derived from an EMBL/GenBank/DDBJ whole genome shotgun (WGS) entry which is preliminary data.</text>
</comment>
<dbReference type="InterPro" id="IPR012337">
    <property type="entry name" value="RNaseH-like_sf"/>
</dbReference>
<feature type="domain" description="Integrase catalytic" evidence="2">
    <location>
        <begin position="274"/>
        <end position="505"/>
    </location>
</feature>
<feature type="region of interest" description="Disordered" evidence="1">
    <location>
        <begin position="653"/>
        <end position="710"/>
    </location>
</feature>
<dbReference type="OrthoDB" id="52928at2"/>
<dbReference type="SUPFAM" id="SSF53098">
    <property type="entry name" value="Ribonuclease H-like"/>
    <property type="match status" value="1"/>
</dbReference>
<dbReference type="AlphaFoldDB" id="A0A5B2WS83"/>
<dbReference type="InterPro" id="IPR001584">
    <property type="entry name" value="Integrase_cat-core"/>
</dbReference>
<protein>
    <submittedName>
        <fullName evidence="3">Transposase family protein</fullName>
    </submittedName>
</protein>
<name>A0A5B2WS83_9PSEU</name>
<dbReference type="Gene3D" id="3.30.420.10">
    <property type="entry name" value="Ribonuclease H-like superfamily/Ribonuclease H"/>
    <property type="match status" value="1"/>
</dbReference>
<organism evidence="3 4">
    <name type="scientific">Solihabitans fulvus</name>
    <dbReference type="NCBI Taxonomy" id="1892852"/>
    <lineage>
        <taxon>Bacteria</taxon>
        <taxon>Bacillati</taxon>
        <taxon>Actinomycetota</taxon>
        <taxon>Actinomycetes</taxon>
        <taxon>Pseudonocardiales</taxon>
        <taxon>Pseudonocardiaceae</taxon>
        <taxon>Solihabitans</taxon>
    </lineage>
</organism>
<accession>A0A5B2WS83</accession>
<evidence type="ECO:0000256" key="1">
    <source>
        <dbReference type="SAM" id="MobiDB-lite"/>
    </source>
</evidence>
<reference evidence="3 4" key="1">
    <citation type="submission" date="2019-09" db="EMBL/GenBank/DDBJ databases">
        <title>Goodfellowia gen. nov., a new genus of the Pseudonocardineae related to Actinoalloteichus, containing Goodfellowia coeruleoviolacea gen. nov., comb. nov. gen. nov., comb. nov.</title>
        <authorList>
            <person name="Labeda D."/>
        </authorList>
    </citation>
    <scope>NUCLEOTIDE SEQUENCE [LARGE SCALE GENOMIC DNA]</scope>
    <source>
        <strain evidence="3 4">AN110305</strain>
    </source>
</reference>
<dbReference type="Proteomes" id="UP000323454">
    <property type="component" value="Unassembled WGS sequence"/>
</dbReference>
<dbReference type="PROSITE" id="PS50994">
    <property type="entry name" value="INTEGRASE"/>
    <property type="match status" value="1"/>
</dbReference>
<feature type="region of interest" description="Disordered" evidence="1">
    <location>
        <begin position="56"/>
        <end position="79"/>
    </location>
</feature>
<proteinExistence type="predicted"/>
<evidence type="ECO:0000259" key="2">
    <source>
        <dbReference type="PROSITE" id="PS50994"/>
    </source>
</evidence>
<sequence>MSGRIRLALGEWVEFEDERHQVAGFTDSGIRLRSEAGHMQIILVGALLSDPSFRAGAAEPATEQSMKDSPGDESANPVGGVGLVADRDAVLLGLPEAERSRVTELEAHLLEAETGHRSGNRLSAVAGEPRAGFDPDHTTLSERIDAKATELGRTSRRLWQLRTAWQRNGLTGLVDKRKTRLHNPLARVDARIIEAIREQAAAERLDSSATIGNRFHRRTQNRLDHQHGVGAVVLPGKDAFRRIVNQVVDLRPSDPAARRIRAAAQPDRTFGVVTATRPGQVVMVDSTGLDVLAYDHDVDAVVPVELTVALDLATRSIVAWRFTPRGTKSVDIGLLLADIMVPEPMRPHWPDQLRHAMLHVPTERMLTVDQRLAEAAARPVIYPETLLFDHGKPYQSDVVIRVCRRLGISVQDARKYTPTDKPQVERVFDTINRQFCEHLAGYTGSGVEHRGLRADDTARWSIEDITELFAEYVVAVYQRRRHKGLILHGFPDLNVSPNQAYTMAIAAAGYATCPTDPNLYYELLPIAGRRGRTIQPSGVRIGHLTYTAPVLRRYRKTRSPYPDGLWPIRHDPRNLLHAFFHDPADGCWHTLRWTHALDDHQPFTDITLREARRLIHTRGRDDTDQDAVASALLELQNRADTPDTWTRTARTRWARDTHRAGAHHRDRRRATPTSNDIDDADTPPHVVEELDLDSLQAADVWDPHHHGDPR</sequence>
<dbReference type="GO" id="GO:0003676">
    <property type="term" value="F:nucleic acid binding"/>
    <property type="evidence" value="ECO:0007669"/>
    <property type="project" value="InterPro"/>
</dbReference>